<dbReference type="GeneID" id="98068166"/>
<evidence type="ECO:0000259" key="6">
    <source>
        <dbReference type="PROSITE" id="PS51898"/>
    </source>
</evidence>
<comment type="caution">
    <text evidence="8">The sequence shown here is derived from an EMBL/GenBank/DDBJ whole genome shotgun (WGS) entry which is preliminary data.</text>
</comment>
<feature type="domain" description="Core-binding (CB)" evidence="7">
    <location>
        <begin position="113"/>
        <end position="197"/>
    </location>
</feature>
<dbReference type="Gene3D" id="1.10.443.10">
    <property type="entry name" value="Intergrase catalytic core"/>
    <property type="match status" value="1"/>
</dbReference>
<evidence type="ECO:0008006" key="10">
    <source>
        <dbReference type="Google" id="ProtNLM"/>
    </source>
</evidence>
<proteinExistence type="inferred from homology"/>
<evidence type="ECO:0000313" key="8">
    <source>
        <dbReference type="EMBL" id="EHP50825.1"/>
    </source>
</evidence>
<name>H1DE28_9BACT</name>
<dbReference type="GO" id="GO:0003677">
    <property type="term" value="F:DNA binding"/>
    <property type="evidence" value="ECO:0007669"/>
    <property type="project" value="UniProtKB-UniRule"/>
</dbReference>
<keyword evidence="9" id="KW-1185">Reference proteome</keyword>
<dbReference type="SUPFAM" id="SSF56349">
    <property type="entry name" value="DNA breaking-rejoining enzymes"/>
    <property type="match status" value="1"/>
</dbReference>
<dbReference type="EMBL" id="ADMC01000005">
    <property type="protein sequence ID" value="EHP50825.1"/>
    <property type="molecule type" value="Genomic_DNA"/>
</dbReference>
<organism evidence="8 9">
    <name type="scientific">Odoribacter laneus YIT 12061</name>
    <dbReference type="NCBI Taxonomy" id="742817"/>
    <lineage>
        <taxon>Bacteria</taxon>
        <taxon>Pseudomonadati</taxon>
        <taxon>Bacteroidota</taxon>
        <taxon>Bacteroidia</taxon>
        <taxon>Bacteroidales</taxon>
        <taxon>Odoribacteraceae</taxon>
        <taxon>Odoribacter</taxon>
    </lineage>
</organism>
<dbReference type="HOGENOM" id="CLU_027562_23_4_10"/>
<dbReference type="eggNOG" id="COG4974">
    <property type="taxonomic scope" value="Bacteria"/>
</dbReference>
<keyword evidence="3 5" id="KW-0238">DNA-binding</keyword>
<evidence type="ECO:0000256" key="1">
    <source>
        <dbReference type="ARBA" id="ARBA00008857"/>
    </source>
</evidence>
<reference evidence="8 9" key="1">
    <citation type="submission" date="2012-01" db="EMBL/GenBank/DDBJ databases">
        <title>The Genome Sequence of Odoribacter laneus YIT 12061.</title>
        <authorList>
            <consortium name="The Broad Institute Genome Sequencing Platform"/>
            <person name="Earl A."/>
            <person name="Ward D."/>
            <person name="Feldgarden M."/>
            <person name="Gevers D."/>
            <person name="Morotomi M."/>
            <person name="Young S.K."/>
            <person name="Zeng Q."/>
            <person name="Gargeya S."/>
            <person name="Fitzgerald M."/>
            <person name="Haas B."/>
            <person name="Abouelleil A."/>
            <person name="Alvarado L."/>
            <person name="Arachchi H.M."/>
            <person name="Berlin A."/>
            <person name="Chapman S.B."/>
            <person name="Gearin G."/>
            <person name="Goldberg J."/>
            <person name="Griggs A."/>
            <person name="Gujja S."/>
            <person name="Hansen M."/>
            <person name="Heiman D."/>
            <person name="Howarth C."/>
            <person name="Larimer J."/>
            <person name="Lui A."/>
            <person name="MacDonald P.J.P."/>
            <person name="McCowen C."/>
            <person name="Montmayeur A."/>
            <person name="Murphy C."/>
            <person name="Neiman D."/>
            <person name="Pearson M."/>
            <person name="Priest M."/>
            <person name="Roberts A."/>
            <person name="Saif S."/>
            <person name="Shea T."/>
            <person name="Sisk P."/>
            <person name="Stolte C."/>
            <person name="Sykes S."/>
            <person name="Wortman J."/>
            <person name="Nusbaum C."/>
            <person name="Birren B."/>
        </authorList>
    </citation>
    <scope>NUCLEOTIDE SEQUENCE [LARGE SCALE GENOMIC DNA]</scope>
    <source>
        <strain evidence="8 9">YIT 12061</strain>
    </source>
</reference>
<dbReference type="GO" id="GO:0006310">
    <property type="term" value="P:DNA recombination"/>
    <property type="evidence" value="ECO:0007669"/>
    <property type="project" value="UniProtKB-KW"/>
</dbReference>
<dbReference type="PATRIC" id="fig|742817.3.peg.547"/>
<dbReference type="Pfam" id="PF00589">
    <property type="entry name" value="Phage_integrase"/>
    <property type="match status" value="1"/>
</dbReference>
<dbReference type="GO" id="GO:0015074">
    <property type="term" value="P:DNA integration"/>
    <property type="evidence" value="ECO:0007669"/>
    <property type="project" value="UniProtKB-KW"/>
</dbReference>
<comment type="similarity">
    <text evidence="1">Belongs to the 'phage' integrase family.</text>
</comment>
<dbReference type="PROSITE" id="PS51898">
    <property type="entry name" value="TYR_RECOMBINASE"/>
    <property type="match status" value="1"/>
</dbReference>
<dbReference type="PANTHER" id="PTHR30349">
    <property type="entry name" value="PHAGE INTEGRASE-RELATED"/>
    <property type="match status" value="1"/>
</dbReference>
<evidence type="ECO:0000313" key="9">
    <source>
        <dbReference type="Proteomes" id="UP000004892"/>
    </source>
</evidence>
<dbReference type="Proteomes" id="UP000004892">
    <property type="component" value="Unassembled WGS sequence"/>
</dbReference>
<dbReference type="AlphaFoldDB" id="H1DE28"/>
<dbReference type="InterPro" id="IPR013762">
    <property type="entry name" value="Integrase-like_cat_sf"/>
</dbReference>
<feature type="domain" description="Tyr recombinase" evidence="6">
    <location>
        <begin position="220"/>
        <end position="405"/>
    </location>
</feature>
<dbReference type="InterPro" id="IPR044068">
    <property type="entry name" value="CB"/>
</dbReference>
<dbReference type="InterPro" id="IPR010998">
    <property type="entry name" value="Integrase_recombinase_N"/>
</dbReference>
<keyword evidence="4" id="KW-0233">DNA recombination</keyword>
<dbReference type="Gene3D" id="1.10.150.130">
    <property type="match status" value="1"/>
</dbReference>
<keyword evidence="2" id="KW-0229">DNA integration</keyword>
<dbReference type="InterPro" id="IPR050090">
    <property type="entry name" value="Tyrosine_recombinase_XerCD"/>
</dbReference>
<evidence type="ECO:0000256" key="3">
    <source>
        <dbReference type="ARBA" id="ARBA00023125"/>
    </source>
</evidence>
<dbReference type="InterPro" id="IPR002104">
    <property type="entry name" value="Integrase_catalytic"/>
</dbReference>
<evidence type="ECO:0000259" key="7">
    <source>
        <dbReference type="PROSITE" id="PS51900"/>
    </source>
</evidence>
<evidence type="ECO:0000256" key="5">
    <source>
        <dbReference type="PROSITE-ProRule" id="PRU01248"/>
    </source>
</evidence>
<dbReference type="STRING" id="742817.HMPREF9449_00514"/>
<evidence type="ECO:0000256" key="4">
    <source>
        <dbReference type="ARBA" id="ARBA00023172"/>
    </source>
</evidence>
<protein>
    <recommendedName>
        <fullName evidence="10">Tyr recombinase domain-containing protein</fullName>
    </recommendedName>
</protein>
<sequence length="424" mass="49394">MAMNLKSYNQLISQAASYMLEKMNLSPTTVYEYKLAWHHLRDYMAEHHIVDISRNVSDKYFLEKFGSNNYVELKMVGQRKAFKAINRLIEYKLTQQMNFVYPNNNQINYVFEGKIGLYINTFIATLKSENISSLSINKYERYLSIFNNFLIKSNITTVQQLTSSLLLTYIQSFDKNEPPYRIIHSLAIVTRFCKFLYKTGVISIDISKRIPRYKKVNQPQIPSVYSKEEIVQLLSSIDRQTRLGKRNYAIILLAARLGLRLSDIRNLKFENIQWEDNRIAITQYKTGKGLALPLLTDVGNAIYDYIKYGRQISDSQYVFIPERSGRDKLLISSIYTIFLKAFIKSGIKTADRKRGPHSLRHSLGYELLQQSTPLPYVSEVLGHRNTESTKYYMRIDLTSMRKCVIDVPGVNNQFYEQKGGCFYE</sequence>
<dbReference type="InterPro" id="IPR011010">
    <property type="entry name" value="DNA_brk_join_enz"/>
</dbReference>
<dbReference type="RefSeq" id="WP_009135668.1">
    <property type="nucleotide sequence ID" value="NZ_JH594596.1"/>
</dbReference>
<gene>
    <name evidence="8" type="ORF">HMPREF9449_00514</name>
</gene>
<evidence type="ECO:0000256" key="2">
    <source>
        <dbReference type="ARBA" id="ARBA00022908"/>
    </source>
</evidence>
<accession>H1DE28</accession>
<dbReference type="PROSITE" id="PS51900">
    <property type="entry name" value="CB"/>
    <property type="match status" value="1"/>
</dbReference>
<dbReference type="PANTHER" id="PTHR30349:SF41">
    <property type="entry name" value="INTEGRASE_RECOMBINASE PROTEIN MJ0367-RELATED"/>
    <property type="match status" value="1"/>
</dbReference>